<dbReference type="STRING" id="338966.Ppro_0948"/>
<dbReference type="EMBL" id="CP000482">
    <property type="protein sequence ID" value="ABK98577.1"/>
    <property type="molecule type" value="Genomic_DNA"/>
</dbReference>
<dbReference type="Proteomes" id="UP000006732">
    <property type="component" value="Chromosome"/>
</dbReference>
<keyword evidence="3" id="KW-1185">Reference proteome</keyword>
<evidence type="ECO:0000256" key="1">
    <source>
        <dbReference type="SAM" id="MobiDB-lite"/>
    </source>
</evidence>
<dbReference type="KEGG" id="ppd:Ppro_0948"/>
<feature type="region of interest" description="Disordered" evidence="1">
    <location>
        <begin position="1"/>
        <end position="28"/>
    </location>
</feature>
<feature type="compositionally biased region" description="Polar residues" evidence="1">
    <location>
        <begin position="19"/>
        <end position="28"/>
    </location>
</feature>
<proteinExistence type="predicted"/>
<organism evidence="2 3">
    <name type="scientific">Pelobacter propionicus (strain DSM 2379 / NBRC 103807 / OttBd1)</name>
    <dbReference type="NCBI Taxonomy" id="338966"/>
    <lineage>
        <taxon>Bacteria</taxon>
        <taxon>Pseudomonadati</taxon>
        <taxon>Thermodesulfobacteriota</taxon>
        <taxon>Desulfuromonadia</taxon>
        <taxon>Desulfuromonadales</taxon>
        <taxon>Desulfuromonadaceae</taxon>
        <taxon>Pelobacter</taxon>
    </lineage>
</organism>
<protein>
    <submittedName>
        <fullName evidence="2">Uncharacterized protein</fullName>
    </submittedName>
</protein>
<evidence type="ECO:0000313" key="3">
    <source>
        <dbReference type="Proteomes" id="UP000006732"/>
    </source>
</evidence>
<evidence type="ECO:0000313" key="2">
    <source>
        <dbReference type="EMBL" id="ABK98577.1"/>
    </source>
</evidence>
<dbReference type="AlphaFoldDB" id="A1AMK7"/>
<sequence length="88" mass="9699">MTPVLGEVSAEQGGYRPTSCRSRSRNVGSRISTAENRNHIILFVQPHKDEIIQHFGVHSIGLFGRYAHGYCAKRLCMIPGMCDSTPPG</sequence>
<gene>
    <name evidence="2" type="ordered locus">Ppro_0948</name>
</gene>
<accession>A1AMK7</accession>
<reference evidence="2 3" key="1">
    <citation type="submission" date="2006-10" db="EMBL/GenBank/DDBJ databases">
        <title>Complete sequence of chromosome of Pelobacter propionicus DSM 2379.</title>
        <authorList>
            <consortium name="US DOE Joint Genome Institute"/>
            <person name="Copeland A."/>
            <person name="Lucas S."/>
            <person name="Lapidus A."/>
            <person name="Barry K."/>
            <person name="Detter J.C."/>
            <person name="Glavina del Rio T."/>
            <person name="Hammon N."/>
            <person name="Israni S."/>
            <person name="Dalin E."/>
            <person name="Tice H."/>
            <person name="Pitluck S."/>
            <person name="Saunders E."/>
            <person name="Brettin T."/>
            <person name="Bruce D."/>
            <person name="Han C."/>
            <person name="Tapia R."/>
            <person name="Schmutz J."/>
            <person name="Larimer F."/>
            <person name="Land M."/>
            <person name="Hauser L."/>
            <person name="Kyrpides N."/>
            <person name="Kim E."/>
            <person name="Lovley D."/>
            <person name="Richardson P."/>
        </authorList>
    </citation>
    <scope>NUCLEOTIDE SEQUENCE [LARGE SCALE GENOMIC DNA]</scope>
    <source>
        <strain evidence="3">DSM 2379 / NBRC 103807 / OttBd1</strain>
    </source>
</reference>
<dbReference type="HOGENOM" id="CLU_2466289_0_0_7"/>
<name>A1AMK7_PELPD</name>